<gene>
    <name evidence="10" type="ORF">J2Z64_003660</name>
</gene>
<dbReference type="PROSITE" id="PS51257">
    <property type="entry name" value="PROKAR_LIPOPROTEIN"/>
    <property type="match status" value="1"/>
</dbReference>
<protein>
    <submittedName>
        <fullName evidence="10">Polar amino acid transport system substrate-binding protein</fullName>
    </submittedName>
</protein>
<dbReference type="OrthoDB" id="9811552at2"/>
<keyword evidence="5" id="KW-0449">Lipoprotein</keyword>
<sequence length="261" mass="28081">MKFSLTKSLMAIAIIALLAACGANELENNNNAGSDDTGEKEVLTMATSADYPPFETYNAEGEIVGFDIDIANLIAEELGYELKIEDMSFDGLVGALQAGRADIVMAGMNSSEDRKQNVDFSVDYHHSMFTFLSSPDAPVESLEDLEGHTVGVQLGTVQEEGAKLLAEEYGFEVKSVDDNGILIQELNTGRIVAGYMDKTVADGYLAEGDLVAFDDTSTSTPGTAVAFPKGSELVDDVNQVLEELIDSGKIAELEEKWEINQ</sequence>
<dbReference type="SUPFAM" id="SSF53850">
    <property type="entry name" value="Periplasmic binding protein-like II"/>
    <property type="match status" value="1"/>
</dbReference>
<dbReference type="GO" id="GO:0030313">
    <property type="term" value="C:cell envelope"/>
    <property type="evidence" value="ECO:0007669"/>
    <property type="project" value="UniProtKB-SubCell"/>
</dbReference>
<evidence type="ECO:0000256" key="6">
    <source>
        <dbReference type="RuleBase" id="RU003744"/>
    </source>
</evidence>
<evidence type="ECO:0000259" key="9">
    <source>
        <dbReference type="SMART" id="SM00079"/>
    </source>
</evidence>
<evidence type="ECO:0000256" key="5">
    <source>
        <dbReference type="ARBA" id="ARBA00023288"/>
    </source>
</evidence>
<reference evidence="10" key="1">
    <citation type="submission" date="2021-03" db="EMBL/GenBank/DDBJ databases">
        <title>Genomic Encyclopedia of Type Strains, Phase IV (KMG-IV): sequencing the most valuable type-strain genomes for metagenomic binning, comparative biology and taxonomic classification.</title>
        <authorList>
            <person name="Goeker M."/>
        </authorList>
    </citation>
    <scope>NUCLEOTIDE SEQUENCE</scope>
    <source>
        <strain evidence="10">DSM 107338</strain>
    </source>
</reference>
<dbReference type="PROSITE" id="PS01039">
    <property type="entry name" value="SBP_BACTERIAL_3"/>
    <property type="match status" value="1"/>
</dbReference>
<dbReference type="GO" id="GO:0016020">
    <property type="term" value="C:membrane"/>
    <property type="evidence" value="ECO:0007669"/>
    <property type="project" value="InterPro"/>
</dbReference>
<feature type="domain" description="Solute-binding protein family 3/N-terminal" evidence="8">
    <location>
        <begin position="42"/>
        <end position="260"/>
    </location>
</feature>
<keyword evidence="3 7" id="KW-0732">Signal</keyword>
<accession>A0A9X1CKE7</accession>
<evidence type="ECO:0000313" key="10">
    <source>
        <dbReference type="EMBL" id="MBP2079362.1"/>
    </source>
</evidence>
<evidence type="ECO:0000256" key="3">
    <source>
        <dbReference type="ARBA" id="ARBA00022729"/>
    </source>
</evidence>
<dbReference type="Gene3D" id="3.40.190.10">
    <property type="entry name" value="Periplasmic binding protein-like II"/>
    <property type="match status" value="2"/>
</dbReference>
<feature type="chain" id="PRO_5040768515" evidence="7">
    <location>
        <begin position="23"/>
        <end position="261"/>
    </location>
</feature>
<feature type="domain" description="Ionotropic glutamate receptor C-terminal" evidence="9">
    <location>
        <begin position="42"/>
        <end position="260"/>
    </location>
</feature>
<dbReference type="InterPro" id="IPR018313">
    <property type="entry name" value="SBP_3_CS"/>
</dbReference>
<name>A0A9X1CKE7_9BACI</name>
<evidence type="ECO:0000256" key="2">
    <source>
        <dbReference type="ARBA" id="ARBA00010333"/>
    </source>
</evidence>
<dbReference type="Proteomes" id="UP001138793">
    <property type="component" value="Unassembled WGS sequence"/>
</dbReference>
<keyword evidence="11" id="KW-1185">Reference proteome</keyword>
<evidence type="ECO:0000256" key="7">
    <source>
        <dbReference type="SAM" id="SignalP"/>
    </source>
</evidence>
<comment type="subcellular location">
    <subcellularLocation>
        <location evidence="1">Cell envelope</location>
    </subcellularLocation>
</comment>
<organism evidence="10 11">
    <name type="scientific">Oceanobacillus polygoni</name>
    <dbReference type="NCBI Taxonomy" id="1235259"/>
    <lineage>
        <taxon>Bacteria</taxon>
        <taxon>Bacillati</taxon>
        <taxon>Bacillota</taxon>
        <taxon>Bacilli</taxon>
        <taxon>Bacillales</taxon>
        <taxon>Bacillaceae</taxon>
        <taxon>Oceanobacillus</taxon>
    </lineage>
</organism>
<evidence type="ECO:0000256" key="4">
    <source>
        <dbReference type="ARBA" id="ARBA00023139"/>
    </source>
</evidence>
<dbReference type="SMART" id="SM00062">
    <property type="entry name" value="PBPb"/>
    <property type="match status" value="1"/>
</dbReference>
<dbReference type="Pfam" id="PF00497">
    <property type="entry name" value="SBP_bac_3"/>
    <property type="match status" value="1"/>
</dbReference>
<dbReference type="PANTHER" id="PTHR35936:SF17">
    <property type="entry name" value="ARGININE-BINDING EXTRACELLULAR PROTEIN ARTP"/>
    <property type="match status" value="1"/>
</dbReference>
<evidence type="ECO:0000313" key="11">
    <source>
        <dbReference type="Proteomes" id="UP001138793"/>
    </source>
</evidence>
<keyword evidence="4" id="KW-0564">Palmitate</keyword>
<evidence type="ECO:0000256" key="1">
    <source>
        <dbReference type="ARBA" id="ARBA00004196"/>
    </source>
</evidence>
<dbReference type="InterPro" id="IPR001320">
    <property type="entry name" value="Iontro_rcpt_C"/>
</dbReference>
<comment type="similarity">
    <text evidence="2 6">Belongs to the bacterial solute-binding protein 3 family.</text>
</comment>
<dbReference type="InterPro" id="IPR001638">
    <property type="entry name" value="Solute-binding_3/MltF_N"/>
</dbReference>
<dbReference type="EMBL" id="JAGGMB010000015">
    <property type="protein sequence ID" value="MBP2079362.1"/>
    <property type="molecule type" value="Genomic_DNA"/>
</dbReference>
<dbReference type="GO" id="GO:0015276">
    <property type="term" value="F:ligand-gated monoatomic ion channel activity"/>
    <property type="evidence" value="ECO:0007669"/>
    <property type="project" value="InterPro"/>
</dbReference>
<feature type="signal peptide" evidence="7">
    <location>
        <begin position="1"/>
        <end position="22"/>
    </location>
</feature>
<dbReference type="SMART" id="SM00079">
    <property type="entry name" value="PBPe"/>
    <property type="match status" value="1"/>
</dbReference>
<proteinExistence type="inferred from homology"/>
<evidence type="ECO:0000259" key="8">
    <source>
        <dbReference type="SMART" id="SM00062"/>
    </source>
</evidence>
<dbReference type="RefSeq" id="WP_149473286.1">
    <property type="nucleotide sequence ID" value="NZ_JAGGMB010000015.1"/>
</dbReference>
<dbReference type="AlphaFoldDB" id="A0A9X1CKE7"/>
<comment type="caution">
    <text evidence="10">The sequence shown here is derived from an EMBL/GenBank/DDBJ whole genome shotgun (WGS) entry which is preliminary data.</text>
</comment>
<dbReference type="PANTHER" id="PTHR35936">
    <property type="entry name" value="MEMBRANE-BOUND LYTIC MUREIN TRANSGLYCOSYLASE F"/>
    <property type="match status" value="1"/>
</dbReference>